<evidence type="ECO:0000313" key="3">
    <source>
        <dbReference type="Proteomes" id="UP001500542"/>
    </source>
</evidence>
<name>A0ABN1RCY5_9ACTN</name>
<feature type="domain" description="JmjC" evidence="1">
    <location>
        <begin position="10"/>
        <end position="211"/>
    </location>
</feature>
<dbReference type="PANTHER" id="PTHR12461:SF105">
    <property type="entry name" value="HYPOXIA-INDUCIBLE FACTOR 1-ALPHA INHIBITOR"/>
    <property type="match status" value="1"/>
</dbReference>
<dbReference type="RefSeq" id="WP_343978191.1">
    <property type="nucleotide sequence ID" value="NZ_BAAAHK010000017.1"/>
</dbReference>
<evidence type="ECO:0000259" key="1">
    <source>
        <dbReference type="PROSITE" id="PS51184"/>
    </source>
</evidence>
<dbReference type="Gene3D" id="2.60.120.650">
    <property type="entry name" value="Cupin"/>
    <property type="match status" value="1"/>
</dbReference>
<dbReference type="Proteomes" id="UP001500542">
    <property type="component" value="Unassembled WGS sequence"/>
</dbReference>
<gene>
    <name evidence="2" type="ORF">GCM10009554_62020</name>
</gene>
<dbReference type="InterPro" id="IPR003347">
    <property type="entry name" value="JmjC_dom"/>
</dbReference>
<comment type="caution">
    <text evidence="2">The sequence shown here is derived from an EMBL/GenBank/DDBJ whole genome shotgun (WGS) entry which is preliminary data.</text>
</comment>
<accession>A0ABN1RCY5</accession>
<keyword evidence="3" id="KW-1185">Reference proteome</keyword>
<evidence type="ECO:0000313" key="2">
    <source>
        <dbReference type="EMBL" id="GAA0955093.1"/>
    </source>
</evidence>
<dbReference type="PROSITE" id="PS51184">
    <property type="entry name" value="JMJC"/>
    <property type="match status" value="1"/>
</dbReference>
<organism evidence="2 3">
    <name type="scientific">Kribbella koreensis</name>
    <dbReference type="NCBI Taxonomy" id="57909"/>
    <lineage>
        <taxon>Bacteria</taxon>
        <taxon>Bacillati</taxon>
        <taxon>Actinomycetota</taxon>
        <taxon>Actinomycetes</taxon>
        <taxon>Propionibacteriales</taxon>
        <taxon>Kribbellaceae</taxon>
        <taxon>Kribbella</taxon>
    </lineage>
</organism>
<protein>
    <recommendedName>
        <fullName evidence="1">JmjC domain-containing protein</fullName>
    </recommendedName>
</protein>
<dbReference type="SUPFAM" id="SSF51197">
    <property type="entry name" value="Clavaminate synthase-like"/>
    <property type="match status" value="1"/>
</dbReference>
<proteinExistence type="predicted"/>
<dbReference type="EMBL" id="BAAAHK010000017">
    <property type="protein sequence ID" value="GAA0955093.1"/>
    <property type="molecule type" value="Genomic_DNA"/>
</dbReference>
<reference evidence="2 3" key="1">
    <citation type="journal article" date="2019" name="Int. J. Syst. Evol. Microbiol.">
        <title>The Global Catalogue of Microorganisms (GCM) 10K type strain sequencing project: providing services to taxonomists for standard genome sequencing and annotation.</title>
        <authorList>
            <consortium name="The Broad Institute Genomics Platform"/>
            <consortium name="The Broad Institute Genome Sequencing Center for Infectious Disease"/>
            <person name="Wu L."/>
            <person name="Ma J."/>
        </authorList>
    </citation>
    <scope>NUCLEOTIDE SEQUENCE [LARGE SCALE GENOMIC DNA]</scope>
    <source>
        <strain evidence="2 3">JCM 10977</strain>
    </source>
</reference>
<sequence length="270" mass="29531">MTMDSVDVTVSEKLAGAWRQHPVLLRGAAQHLLGSQRSYEWFDELLARTAGVPGVDVHRRDGEVTFIEQASLGDGELAARAAAVARIAGVPSAWCDVIRTYVKSGIGSHFDHSDNLVIQQQGVKSWRLSPPDSLSKDTVVARYRGDEGVGGAEIDPSTVIEYDLEPGDVMYIPLMWIHEGVGQTDDSLSISIVCPVVTAYTAVMAGVAAALRQIDALHRPLEPMASWMEDGARERAEQRLALVTGKVLEKLTESSSQEYMAQVQRRRYLS</sequence>
<dbReference type="Pfam" id="PF08007">
    <property type="entry name" value="JmjC_2"/>
    <property type="match status" value="1"/>
</dbReference>
<dbReference type="PANTHER" id="PTHR12461">
    <property type="entry name" value="HYPOXIA-INDUCIBLE FACTOR 1 ALPHA INHIBITOR-RELATED"/>
    <property type="match status" value="1"/>
</dbReference>